<dbReference type="SUPFAM" id="SSF159283">
    <property type="entry name" value="Guanosine diphospho-D-mannose pyrophosphorylase/mannose-6-phosphate isomerase linker domain"/>
    <property type="match status" value="1"/>
</dbReference>
<keyword evidence="4" id="KW-1185">Reference proteome</keyword>
<keyword evidence="3" id="KW-0808">Transferase</keyword>
<dbReference type="Pfam" id="PF22640">
    <property type="entry name" value="ManC_GMP_beta-helix"/>
    <property type="match status" value="1"/>
</dbReference>
<evidence type="ECO:0000259" key="1">
    <source>
        <dbReference type="Pfam" id="PF00483"/>
    </source>
</evidence>
<dbReference type="PANTHER" id="PTHR46390:SF1">
    <property type="entry name" value="MANNOSE-1-PHOSPHATE GUANYLYLTRANSFERASE"/>
    <property type="match status" value="1"/>
</dbReference>
<organism evidence="3 4">
    <name type="scientific">Psychroflexus planctonicus</name>
    <dbReference type="NCBI Taxonomy" id="1526575"/>
    <lineage>
        <taxon>Bacteria</taxon>
        <taxon>Pseudomonadati</taxon>
        <taxon>Bacteroidota</taxon>
        <taxon>Flavobacteriia</taxon>
        <taxon>Flavobacteriales</taxon>
        <taxon>Flavobacteriaceae</taxon>
        <taxon>Psychroflexus</taxon>
    </lineage>
</organism>
<dbReference type="InterPro" id="IPR005835">
    <property type="entry name" value="NTP_transferase_dom"/>
</dbReference>
<name>A0ABQ1SEV1_9FLAO</name>
<feature type="domain" description="MannoseP isomerase/GMP-like beta-helix" evidence="2">
    <location>
        <begin position="302"/>
        <end position="348"/>
    </location>
</feature>
<evidence type="ECO:0000259" key="2">
    <source>
        <dbReference type="Pfam" id="PF22640"/>
    </source>
</evidence>
<dbReference type="GO" id="GO:0016779">
    <property type="term" value="F:nucleotidyltransferase activity"/>
    <property type="evidence" value="ECO:0007669"/>
    <property type="project" value="UniProtKB-KW"/>
</dbReference>
<dbReference type="SUPFAM" id="SSF53448">
    <property type="entry name" value="Nucleotide-diphospho-sugar transferases"/>
    <property type="match status" value="1"/>
</dbReference>
<comment type="caution">
    <text evidence="3">The sequence shown here is derived from an EMBL/GenBank/DDBJ whole genome shotgun (WGS) entry which is preliminary data.</text>
</comment>
<dbReference type="InterPro" id="IPR051161">
    <property type="entry name" value="Mannose-6P_isomerase_type2"/>
</dbReference>
<evidence type="ECO:0000313" key="3">
    <source>
        <dbReference type="EMBL" id="GGE24901.1"/>
    </source>
</evidence>
<evidence type="ECO:0000313" key="4">
    <source>
        <dbReference type="Proteomes" id="UP000599179"/>
    </source>
</evidence>
<keyword evidence="3" id="KW-0548">Nucleotidyltransferase</keyword>
<dbReference type="InterPro" id="IPR054566">
    <property type="entry name" value="ManC/GMP-like_b-helix"/>
</dbReference>
<protein>
    <submittedName>
        <fullName evidence="3">Mannose-1-phosphate guanylyltransferase</fullName>
    </submittedName>
</protein>
<proteinExistence type="predicted"/>
<dbReference type="Pfam" id="PF00483">
    <property type="entry name" value="NTP_transferase"/>
    <property type="match status" value="1"/>
</dbReference>
<feature type="domain" description="Nucleotidyl transferase" evidence="1">
    <location>
        <begin position="8"/>
        <end position="288"/>
    </location>
</feature>
<dbReference type="InterPro" id="IPR049577">
    <property type="entry name" value="GMPP_N"/>
</dbReference>
<reference evidence="4" key="1">
    <citation type="journal article" date="2019" name="Int. J. Syst. Evol. Microbiol.">
        <title>The Global Catalogue of Microorganisms (GCM) 10K type strain sequencing project: providing services to taxonomists for standard genome sequencing and annotation.</title>
        <authorList>
            <consortium name="The Broad Institute Genomics Platform"/>
            <consortium name="The Broad Institute Genome Sequencing Center for Infectious Disease"/>
            <person name="Wu L."/>
            <person name="Ma J."/>
        </authorList>
    </citation>
    <scope>NUCLEOTIDE SEQUENCE [LARGE SCALE GENOMIC DNA]</scope>
    <source>
        <strain evidence="4">CGMCC 1.12931</strain>
    </source>
</reference>
<dbReference type="Gene3D" id="3.90.550.10">
    <property type="entry name" value="Spore Coat Polysaccharide Biosynthesis Protein SpsA, Chain A"/>
    <property type="match status" value="1"/>
</dbReference>
<dbReference type="InterPro" id="IPR029044">
    <property type="entry name" value="Nucleotide-diphossugar_trans"/>
</dbReference>
<dbReference type="Proteomes" id="UP000599179">
    <property type="component" value="Unassembled WGS sequence"/>
</dbReference>
<dbReference type="EMBL" id="BMGM01000001">
    <property type="protein sequence ID" value="GGE24901.1"/>
    <property type="molecule type" value="Genomic_DNA"/>
</dbReference>
<dbReference type="PANTHER" id="PTHR46390">
    <property type="entry name" value="MANNOSE-1-PHOSPHATE GUANYLYLTRANSFERASE"/>
    <property type="match status" value="1"/>
</dbReference>
<dbReference type="CDD" id="cd02509">
    <property type="entry name" value="GDP-M1P_Guanylyltransferase"/>
    <property type="match status" value="1"/>
</dbReference>
<dbReference type="RefSeq" id="WP_188457215.1">
    <property type="nucleotide sequence ID" value="NZ_BMGM01000001.1"/>
</dbReference>
<accession>A0ABQ1SEV1</accession>
<sequence>MTNKNNYAILMAGGVGSRFWPVSRASFPKQFHDMLGSGKSLLQSTFTRLEKSVPTQNIFILTNANYASLVKEQLPQIENRQIVLEPAMRNTAPCILLAGLKIQKENPNAQILVAPSDHWIENEEAFTKDILAAFDAVQRQEILMTLGVKPTFPNTGYGYIKAEQFDKSPVKRVERFTEKPDFKTAQSFLSEGNYFWNAGIFIWSAKAIVKAFEKHEPQMFELFKSGLAAFNSTEETQFLDEHYAKAENISIDYAILEKADNVYVLEASFDWSDLGTWGALYEELPEDENQNVLVNTTKVIADTANGNIVRTSKDKLVVIDGLQDYIIVDHDDALIIVPKEKEQDIKQIRANAVKKFGSNYQ</sequence>
<gene>
    <name evidence="3" type="primary">manC</name>
    <name evidence="3" type="ORF">GCM10010832_02040</name>
</gene>